<dbReference type="Proteomes" id="UP001479290">
    <property type="component" value="Unassembled WGS sequence"/>
</dbReference>
<dbReference type="EMBL" id="JAWDJR010000022">
    <property type="protein sequence ID" value="KAK9953703.1"/>
    <property type="molecule type" value="Genomic_DNA"/>
</dbReference>
<feature type="compositionally biased region" description="Basic residues" evidence="1">
    <location>
        <begin position="13"/>
        <end position="22"/>
    </location>
</feature>
<evidence type="ECO:0000256" key="1">
    <source>
        <dbReference type="SAM" id="MobiDB-lite"/>
    </source>
</evidence>
<evidence type="ECO:0000313" key="2">
    <source>
        <dbReference type="EMBL" id="KAK9953703.1"/>
    </source>
</evidence>
<accession>A0AAW1YYF6</accession>
<dbReference type="AlphaFoldDB" id="A0AAW1YYF6"/>
<gene>
    <name evidence="2" type="ORF">ABG768_015832</name>
</gene>
<name>A0AAW1YYF6_CULAL</name>
<proteinExistence type="predicted"/>
<evidence type="ECO:0000313" key="3">
    <source>
        <dbReference type="Proteomes" id="UP001479290"/>
    </source>
</evidence>
<organism evidence="2 3">
    <name type="scientific">Culter alburnus</name>
    <name type="common">Topmouth culter</name>
    <dbReference type="NCBI Taxonomy" id="194366"/>
    <lineage>
        <taxon>Eukaryota</taxon>
        <taxon>Metazoa</taxon>
        <taxon>Chordata</taxon>
        <taxon>Craniata</taxon>
        <taxon>Vertebrata</taxon>
        <taxon>Euteleostomi</taxon>
        <taxon>Actinopterygii</taxon>
        <taxon>Neopterygii</taxon>
        <taxon>Teleostei</taxon>
        <taxon>Ostariophysi</taxon>
        <taxon>Cypriniformes</taxon>
        <taxon>Xenocyprididae</taxon>
        <taxon>Xenocypridinae</taxon>
        <taxon>Culter</taxon>
    </lineage>
</organism>
<feature type="region of interest" description="Disordered" evidence="1">
    <location>
        <begin position="1"/>
        <end position="23"/>
    </location>
</feature>
<comment type="caution">
    <text evidence="2">The sequence shown here is derived from an EMBL/GenBank/DDBJ whole genome shotgun (WGS) entry which is preliminary data.</text>
</comment>
<keyword evidence="3" id="KW-1185">Reference proteome</keyword>
<sequence length="96" mass="10951">MRGGEAEEESTLRTKKKKKKEKEKKEVYLRAQAELRLHTAVVWGRQFPTFDRPYLGRPGAHGAGAGIVRSVSRRSIEGPWSGADDSTAVVDLWRWW</sequence>
<protein>
    <submittedName>
        <fullName evidence="2">Uncharacterized protein</fullName>
    </submittedName>
</protein>
<reference evidence="2 3" key="1">
    <citation type="submission" date="2024-05" db="EMBL/GenBank/DDBJ databases">
        <title>A high-quality chromosomal-level genome assembly of Topmouth culter (Culter alburnus).</title>
        <authorList>
            <person name="Zhao H."/>
        </authorList>
    </citation>
    <scope>NUCLEOTIDE SEQUENCE [LARGE SCALE GENOMIC DNA]</scope>
    <source>
        <strain evidence="2">CATC2023</strain>
        <tissue evidence="2">Muscle</tissue>
    </source>
</reference>